<dbReference type="RefSeq" id="WP_156567671.1">
    <property type="nucleotide sequence ID" value="NZ_CACRSR010000013.1"/>
</dbReference>
<dbReference type="EMBL" id="CACRSR010000013">
    <property type="protein sequence ID" value="VYT07857.1"/>
    <property type="molecule type" value="Genomic_DNA"/>
</dbReference>
<name>A0A6N2TR67_BIFAD</name>
<gene>
    <name evidence="1" type="ORF">BALFYP80_01544</name>
</gene>
<accession>A0A6N2TR67</accession>
<protein>
    <submittedName>
        <fullName evidence="1">Uncharacterized protein</fullName>
    </submittedName>
</protein>
<dbReference type="AlphaFoldDB" id="A0A6N2TR67"/>
<proteinExistence type="predicted"/>
<sequence length="166" mass="18643">MATNVSEKDKALQEVIDWCDQREVEGLRLANALLQKHDLAAYAVVKAQIDAYHKTAEHCLSMLGYSGSMPSCLNYEDIDDSSPDLQPQVGDYGVAVRENAHGQEEIPFHVEREEHTGLPVALLNTRLYAKPEDDIDDGQYVSLFQLYLDGFMLSRTGRKRNKDAEA</sequence>
<evidence type="ECO:0000313" key="1">
    <source>
        <dbReference type="EMBL" id="VYT07857.1"/>
    </source>
</evidence>
<reference evidence="1" key="1">
    <citation type="submission" date="2019-11" db="EMBL/GenBank/DDBJ databases">
        <authorList>
            <person name="Feng L."/>
        </authorList>
    </citation>
    <scope>NUCLEOTIDE SEQUENCE</scope>
    <source>
        <strain evidence="1">BAdolescentisLFYP80</strain>
    </source>
</reference>
<organism evidence="1">
    <name type="scientific">Bifidobacterium adolescentis</name>
    <dbReference type="NCBI Taxonomy" id="1680"/>
    <lineage>
        <taxon>Bacteria</taxon>
        <taxon>Bacillati</taxon>
        <taxon>Actinomycetota</taxon>
        <taxon>Actinomycetes</taxon>
        <taxon>Bifidobacteriales</taxon>
        <taxon>Bifidobacteriaceae</taxon>
        <taxon>Bifidobacterium</taxon>
    </lineage>
</organism>